<dbReference type="AlphaFoldDB" id="K9UC65"/>
<evidence type="ECO:0000313" key="4">
    <source>
        <dbReference type="EMBL" id="AFY92415.1"/>
    </source>
</evidence>
<dbReference type="InterPro" id="IPR009078">
    <property type="entry name" value="Ferritin-like_SF"/>
</dbReference>
<dbReference type="PATRIC" id="fig|1173020.3.peg.1399"/>
<evidence type="ECO:0000259" key="3">
    <source>
        <dbReference type="Pfam" id="PF00210"/>
    </source>
</evidence>
<sequence>MQIQTSSSNNRKENSQPILHQHGREIQQFGTLRNLPLALGSIAREESCEQLNQILADSMILYSLYKKHHWLMRGNTFYQLHLLFDKHAGEQLELIDTIGERVQTLGGVAIADPRHVAEVTKIDRPPNGVEEVPVMLSRLLEAHESILREVREGIIASAANHDEGTSDLLTSDVLRTNESQVWFIAEHLVDTPLVRS</sequence>
<dbReference type="STRING" id="1173020.Cha6605_1196"/>
<dbReference type="SUPFAM" id="SSF47240">
    <property type="entry name" value="Ferritin-like"/>
    <property type="match status" value="1"/>
</dbReference>
<keyword evidence="4" id="KW-0238">DNA-binding</keyword>
<dbReference type="PANTHER" id="PTHR42932">
    <property type="entry name" value="GENERAL STRESS PROTEIN 20U"/>
    <property type="match status" value="1"/>
</dbReference>
<dbReference type="EMBL" id="CP003600">
    <property type="protein sequence ID" value="AFY92415.1"/>
    <property type="molecule type" value="Genomic_DNA"/>
</dbReference>
<dbReference type="PROSITE" id="PS00818">
    <property type="entry name" value="DPS_1"/>
    <property type="match status" value="1"/>
</dbReference>
<evidence type="ECO:0000256" key="2">
    <source>
        <dbReference type="RuleBase" id="RU003875"/>
    </source>
</evidence>
<dbReference type="Gene3D" id="1.20.1260.10">
    <property type="match status" value="1"/>
</dbReference>
<dbReference type="CDD" id="cd01043">
    <property type="entry name" value="DPS"/>
    <property type="match status" value="1"/>
</dbReference>
<dbReference type="Pfam" id="PF00210">
    <property type="entry name" value="Ferritin"/>
    <property type="match status" value="1"/>
</dbReference>
<protein>
    <submittedName>
        <fullName evidence="4">DNA-binding ferritin-like protein (Oxidative damage protectant)</fullName>
    </submittedName>
</protein>
<dbReference type="InterPro" id="IPR023188">
    <property type="entry name" value="DPS_DNA-bd_CS"/>
</dbReference>
<evidence type="ECO:0000256" key="1">
    <source>
        <dbReference type="ARBA" id="ARBA00009497"/>
    </source>
</evidence>
<proteinExistence type="inferred from homology"/>
<name>K9UC65_CHAP6</name>
<dbReference type="InterPro" id="IPR012347">
    <property type="entry name" value="Ferritin-like"/>
</dbReference>
<comment type="similarity">
    <text evidence="1 2">Belongs to the Dps family.</text>
</comment>
<reference evidence="4 5" key="1">
    <citation type="submission" date="2012-05" db="EMBL/GenBank/DDBJ databases">
        <title>Finished chromosome of genome of Chamaesiphon sp. PCC 6605.</title>
        <authorList>
            <consortium name="US DOE Joint Genome Institute"/>
            <person name="Gugger M."/>
            <person name="Coursin T."/>
            <person name="Rippka R."/>
            <person name="Tandeau De Marsac N."/>
            <person name="Huntemann M."/>
            <person name="Wei C.-L."/>
            <person name="Han J."/>
            <person name="Detter J.C."/>
            <person name="Han C."/>
            <person name="Tapia R."/>
            <person name="Chen A."/>
            <person name="Kyrpides N."/>
            <person name="Mavromatis K."/>
            <person name="Markowitz V."/>
            <person name="Szeto E."/>
            <person name="Ivanova N."/>
            <person name="Pagani I."/>
            <person name="Pati A."/>
            <person name="Goodwin L."/>
            <person name="Nordberg H.P."/>
            <person name="Cantor M.N."/>
            <person name="Hua S.X."/>
            <person name="Woyke T."/>
            <person name="Kerfeld C.A."/>
        </authorList>
    </citation>
    <scope>NUCLEOTIDE SEQUENCE [LARGE SCALE GENOMIC DNA]</scope>
    <source>
        <strain evidence="5">ATCC 27169 / PCC 6605</strain>
    </source>
</reference>
<feature type="domain" description="Ferritin/DPS" evidence="3">
    <location>
        <begin position="49"/>
        <end position="193"/>
    </location>
</feature>
<dbReference type="InterPro" id="IPR002177">
    <property type="entry name" value="DPS_DNA-bd"/>
</dbReference>
<dbReference type="GO" id="GO:0008199">
    <property type="term" value="F:ferric iron binding"/>
    <property type="evidence" value="ECO:0007669"/>
    <property type="project" value="InterPro"/>
</dbReference>
<dbReference type="PANTHER" id="PTHR42932:SF1">
    <property type="entry name" value="GENERAL STRESS PROTEIN 20U"/>
    <property type="match status" value="1"/>
</dbReference>
<accession>K9UC65</accession>
<dbReference type="RefSeq" id="WP_015158601.1">
    <property type="nucleotide sequence ID" value="NC_019697.1"/>
</dbReference>
<dbReference type="PIRSF" id="PIRSF005900">
    <property type="entry name" value="Dps"/>
    <property type="match status" value="1"/>
</dbReference>
<keyword evidence="5" id="KW-1185">Reference proteome</keyword>
<dbReference type="eggNOG" id="COG0783">
    <property type="taxonomic scope" value="Bacteria"/>
</dbReference>
<evidence type="ECO:0000313" key="5">
    <source>
        <dbReference type="Proteomes" id="UP000010366"/>
    </source>
</evidence>
<gene>
    <name evidence="4" type="ORF">Cha6605_1196</name>
</gene>
<dbReference type="PRINTS" id="PR01346">
    <property type="entry name" value="HELNAPAPROT"/>
</dbReference>
<dbReference type="KEGG" id="cmp:Cha6605_1196"/>
<dbReference type="HOGENOM" id="CLU_098183_0_1_3"/>
<dbReference type="Proteomes" id="UP000010366">
    <property type="component" value="Chromosome"/>
</dbReference>
<dbReference type="InterPro" id="IPR008331">
    <property type="entry name" value="Ferritin_DPS_dom"/>
</dbReference>
<dbReference type="OrthoDB" id="9797023at2"/>
<dbReference type="GO" id="GO:0003677">
    <property type="term" value="F:DNA binding"/>
    <property type="evidence" value="ECO:0007669"/>
    <property type="project" value="UniProtKB-KW"/>
</dbReference>
<organism evidence="4 5">
    <name type="scientific">Chamaesiphon minutus (strain ATCC 27169 / PCC 6605)</name>
    <dbReference type="NCBI Taxonomy" id="1173020"/>
    <lineage>
        <taxon>Bacteria</taxon>
        <taxon>Bacillati</taxon>
        <taxon>Cyanobacteriota</taxon>
        <taxon>Cyanophyceae</taxon>
        <taxon>Gomontiellales</taxon>
        <taxon>Chamaesiphonaceae</taxon>
        <taxon>Chamaesiphon</taxon>
    </lineage>
</organism>
<dbReference type="PROSITE" id="PS00819">
    <property type="entry name" value="DPS_2"/>
    <property type="match status" value="1"/>
</dbReference>
<dbReference type="GO" id="GO:0016722">
    <property type="term" value="F:oxidoreductase activity, acting on metal ions"/>
    <property type="evidence" value="ECO:0007669"/>
    <property type="project" value="InterPro"/>
</dbReference>